<dbReference type="STRING" id="1235802.C823_03288"/>
<sequence>MQNYAEPLFHKGRVLKRESLEALRDFPVGLARMEFSDWSDGILYGFDISYETMKQESGGGAVTIEAGAVWHEGQVVLTETETIPFHAYEQQIVVCLRVYPGAYTEDFYTRKLELRLKNGESGNAEFELGRFRLSEGARLRKDYRDLRDCRTSYNTLDITQIPYAGPGGVTVSPVLLRMFARMMMENMGAADTDISFALLCLNHPPVSRECLLRYICRRLGEPFRELSHSEIYERLVRIAGAGGHGMGQKRRTEGPAVF</sequence>
<name>N2A7X9_9FIRM</name>
<accession>N2A7X9</accession>
<evidence type="ECO:0008006" key="3">
    <source>
        <dbReference type="Google" id="ProtNLM"/>
    </source>
</evidence>
<proteinExistence type="predicted"/>
<reference evidence="1 2" key="1">
    <citation type="journal article" date="2014" name="Genome Announc.">
        <title>Draft genome sequences of the altered schaedler flora, a defined bacterial community from gnotobiotic mice.</title>
        <authorList>
            <person name="Wannemuehler M.J."/>
            <person name="Overstreet A.M."/>
            <person name="Ward D.V."/>
            <person name="Phillips G.J."/>
        </authorList>
    </citation>
    <scope>NUCLEOTIDE SEQUENCE [LARGE SCALE GENOMIC DNA]</scope>
    <source>
        <strain evidence="1 2">ASF492</strain>
    </source>
</reference>
<keyword evidence="2" id="KW-1185">Reference proteome</keyword>
<dbReference type="OrthoDB" id="1664853at2"/>
<protein>
    <recommendedName>
        <fullName evidence="3">DNA and RNA helicase</fullName>
    </recommendedName>
</protein>
<dbReference type="HOGENOM" id="CLU_093769_1_0_9"/>
<organism evidence="1 2">
    <name type="scientific">Eubacterium plexicaudatum ASF492</name>
    <dbReference type="NCBI Taxonomy" id="1235802"/>
    <lineage>
        <taxon>Bacteria</taxon>
        <taxon>Bacillati</taxon>
        <taxon>Bacillota</taxon>
        <taxon>Clostridia</taxon>
        <taxon>Eubacteriales</taxon>
        <taxon>Eubacteriaceae</taxon>
        <taxon>Eubacterium</taxon>
    </lineage>
</organism>
<dbReference type="AlphaFoldDB" id="N2A7X9"/>
<dbReference type="Proteomes" id="UP000012589">
    <property type="component" value="Unassembled WGS sequence"/>
</dbReference>
<dbReference type="eggNOG" id="ENOG502ZB9G">
    <property type="taxonomic scope" value="Bacteria"/>
</dbReference>
<comment type="caution">
    <text evidence="1">The sequence shown here is derived from an EMBL/GenBank/DDBJ whole genome shotgun (WGS) entry which is preliminary data.</text>
</comment>
<dbReference type="EMBL" id="AQFT01000099">
    <property type="protein sequence ID" value="EMZ24331.1"/>
    <property type="molecule type" value="Genomic_DNA"/>
</dbReference>
<dbReference type="PATRIC" id="fig|1235802.3.peg.3476"/>
<evidence type="ECO:0000313" key="1">
    <source>
        <dbReference type="EMBL" id="EMZ24331.1"/>
    </source>
</evidence>
<gene>
    <name evidence="1" type="ORF">C823_03288</name>
</gene>
<evidence type="ECO:0000313" key="2">
    <source>
        <dbReference type="Proteomes" id="UP000012589"/>
    </source>
</evidence>